<dbReference type="InterPro" id="IPR025387">
    <property type="entry name" value="DUF4299"/>
</dbReference>
<dbReference type="AlphaFoldDB" id="A0A3E2TIE2"/>
<organism evidence="1 2">
    <name type="scientific">Coprococcus catus</name>
    <dbReference type="NCBI Taxonomy" id="116085"/>
    <lineage>
        <taxon>Bacteria</taxon>
        <taxon>Bacillati</taxon>
        <taxon>Bacillota</taxon>
        <taxon>Clostridia</taxon>
        <taxon>Lachnospirales</taxon>
        <taxon>Lachnospiraceae</taxon>
        <taxon>Coprococcus</taxon>
    </lineage>
</organism>
<protein>
    <submittedName>
        <fullName evidence="1">DUF4299 family protein</fullName>
    </submittedName>
</protein>
<proteinExistence type="predicted"/>
<reference evidence="1 2" key="1">
    <citation type="submission" date="2018-08" db="EMBL/GenBank/DDBJ databases">
        <title>A genome reference for cultivated species of the human gut microbiota.</title>
        <authorList>
            <person name="Zou Y."/>
            <person name="Xue W."/>
            <person name="Luo G."/>
        </authorList>
    </citation>
    <scope>NUCLEOTIDE SEQUENCE [LARGE SCALE GENOMIC DNA]</scope>
    <source>
        <strain evidence="1 2">AF45-17</strain>
    </source>
</reference>
<evidence type="ECO:0000313" key="1">
    <source>
        <dbReference type="EMBL" id="RGB75733.1"/>
    </source>
</evidence>
<accession>A0A3E2TIE2</accession>
<sequence length="289" mass="32730">MSIDIRITQKGLLKKTLPLHVITGSDLCYGTSDGMKLKENDLSSDEIILYHSNHISRGFSIEWTPEKKDYVDLRALSPDSREGLNDFFAAIQRIASYWKCEIEMDGNITSLSELVSLIPDMQAFNETVLKSVCGDILSGKKESLTLYSVMFPVVLGVPEAEKFRHDVDAFGRWLHEKQSVDAYYARPQFFRTEVGAVGRYVVTEDCRTIFPLKGQVPLGISDPETGKGLKCDRYEVYFYSISQEKMLGYVPFETFIEIIKEQAERFDGANIIFEGLSMEALQKIVETAV</sequence>
<dbReference type="Proteomes" id="UP000260773">
    <property type="component" value="Unassembled WGS sequence"/>
</dbReference>
<dbReference type="EMBL" id="QVEP01000044">
    <property type="protein sequence ID" value="RGB75733.1"/>
    <property type="molecule type" value="Genomic_DNA"/>
</dbReference>
<comment type="caution">
    <text evidence="1">The sequence shown here is derived from an EMBL/GenBank/DDBJ whole genome shotgun (WGS) entry which is preliminary data.</text>
</comment>
<name>A0A3E2TIE2_9FIRM</name>
<dbReference type="Pfam" id="PF14132">
    <property type="entry name" value="DUF4299"/>
    <property type="match status" value="1"/>
</dbReference>
<gene>
    <name evidence="1" type="ORF">DW070_13800</name>
</gene>
<evidence type="ECO:0000313" key="2">
    <source>
        <dbReference type="Proteomes" id="UP000260773"/>
    </source>
</evidence>